<evidence type="ECO:0000256" key="1">
    <source>
        <dbReference type="ARBA" id="ARBA00000677"/>
    </source>
</evidence>
<dbReference type="SUPFAM" id="SSF51306">
    <property type="entry name" value="LexA/Signal peptidase"/>
    <property type="match status" value="1"/>
</dbReference>
<keyword evidence="7" id="KW-0472">Membrane</keyword>
<dbReference type="NCBIfam" id="TIGR02227">
    <property type="entry name" value="sigpep_I_bact"/>
    <property type="match status" value="1"/>
</dbReference>
<dbReference type="CDD" id="cd06530">
    <property type="entry name" value="S26_SPase_I"/>
    <property type="match status" value="1"/>
</dbReference>
<name>A0A0R2PYL1_9GAMM</name>
<comment type="similarity">
    <text evidence="2 7">Belongs to the peptidase S26 family.</text>
</comment>
<evidence type="ECO:0000256" key="2">
    <source>
        <dbReference type="ARBA" id="ARBA00009370"/>
    </source>
</evidence>
<dbReference type="AlphaFoldDB" id="A0A0R2PYL1"/>
<organism evidence="9 10">
    <name type="scientific">SAR86 cluster bacterium BACL1 MAG-120920-bin57</name>
    <dbReference type="NCBI Taxonomy" id="1655571"/>
    <lineage>
        <taxon>Bacteria</taxon>
        <taxon>Pseudomonadati</taxon>
        <taxon>Pseudomonadota</taxon>
        <taxon>Gammaproteobacteria</taxon>
        <taxon>SAR86 cluster</taxon>
    </lineage>
</organism>
<evidence type="ECO:0000313" key="10">
    <source>
        <dbReference type="Proteomes" id="UP000050874"/>
    </source>
</evidence>
<feature type="active site" evidence="6">
    <location>
        <position position="171"/>
    </location>
</feature>
<comment type="subcellular location">
    <subcellularLocation>
        <location evidence="7">Membrane</location>
        <topology evidence="7">Multi-pass membrane protein</topology>
    </subcellularLocation>
</comment>
<gene>
    <name evidence="9" type="ORF">ABR63_00170</name>
</gene>
<keyword evidence="5 7" id="KW-0378">Hydrolase</keyword>
<dbReference type="InterPro" id="IPR019757">
    <property type="entry name" value="Pept_S26A_signal_pept_1_Lys-AS"/>
</dbReference>
<dbReference type="GO" id="GO:0016020">
    <property type="term" value="C:membrane"/>
    <property type="evidence" value="ECO:0007669"/>
    <property type="project" value="UniProtKB-SubCell"/>
</dbReference>
<keyword evidence="7" id="KW-0645">Protease</keyword>
<reference evidence="10" key="1">
    <citation type="submission" date="2015-10" db="EMBL/GenBank/DDBJ databases">
        <title>Metagenome-Assembled Genomes uncover a global brackish microbiome.</title>
        <authorList>
            <person name="Hugerth L.W."/>
            <person name="Larsson J."/>
            <person name="Alneberg J."/>
            <person name="Lindh M.V."/>
            <person name="Legrand C."/>
            <person name="Pinhassi J."/>
            <person name="Andersson A."/>
        </authorList>
    </citation>
    <scope>NUCLEOTIDE SEQUENCE [LARGE SCALE GENOMIC DNA]</scope>
</reference>
<evidence type="ECO:0000313" key="9">
    <source>
        <dbReference type="EMBL" id="KRO41309.1"/>
    </source>
</evidence>
<dbReference type="GO" id="GO:0009003">
    <property type="term" value="F:signal peptidase activity"/>
    <property type="evidence" value="ECO:0007669"/>
    <property type="project" value="UniProtKB-EC"/>
</dbReference>
<protein>
    <recommendedName>
        <fullName evidence="4 7">Signal peptidase I</fullName>
        <ecNumber evidence="3 7">3.4.21.89</ecNumber>
    </recommendedName>
</protein>
<dbReference type="InterPro" id="IPR000223">
    <property type="entry name" value="Pept_S26A_signal_pept_1"/>
</dbReference>
<proteinExistence type="inferred from homology"/>
<dbReference type="PROSITE" id="PS00760">
    <property type="entry name" value="SPASE_I_2"/>
    <property type="match status" value="1"/>
</dbReference>
<feature type="transmembrane region" description="Helical" evidence="7">
    <location>
        <begin position="6"/>
        <end position="26"/>
    </location>
</feature>
<dbReference type="InterPro" id="IPR019533">
    <property type="entry name" value="Peptidase_S26"/>
</dbReference>
<feature type="transmembrane region" description="Helical" evidence="7">
    <location>
        <begin position="38"/>
        <end position="54"/>
    </location>
</feature>
<dbReference type="EC" id="3.4.21.89" evidence="3 7"/>
<feature type="transmembrane region" description="Helical" evidence="7">
    <location>
        <begin position="60"/>
        <end position="81"/>
    </location>
</feature>
<dbReference type="InterPro" id="IPR019758">
    <property type="entry name" value="Pept_S26A_signal_pept_1_CS"/>
</dbReference>
<dbReference type="PRINTS" id="PR00727">
    <property type="entry name" value="LEADERPTASE"/>
</dbReference>
<sequence length="291" mass="32905">MFSDPIFIIALLSVSTLIGFWIYKVLTDTLSDQMQQTLYTLGFLSALLGIYRIFVNAGDLGVVLLLGSIICLIILIAGFVMKNDLLTTTGKGWFLPVFFIFILRTFMYEPYQIPSGSMIPGLQVGDFILVNKHSYGLKVNRIGRPFALASDPEYGDVVVFIPPHVNVPYIKRLIGKPGDTIRYVNKKLYINGSPIDQELISLNGTETLLQETFLDFKRTIRLQGGSASYPEEFSVPADQYFVMGDNRDNSSDSRYWGFVPRENFMGTGELIWMTWECWTCLPTFSRTGFID</sequence>
<evidence type="ECO:0000256" key="3">
    <source>
        <dbReference type="ARBA" id="ARBA00013208"/>
    </source>
</evidence>
<dbReference type="Proteomes" id="UP000050874">
    <property type="component" value="Unassembled WGS sequence"/>
</dbReference>
<comment type="caution">
    <text evidence="9">The sequence shown here is derived from an EMBL/GenBank/DDBJ whole genome shotgun (WGS) entry which is preliminary data.</text>
</comment>
<keyword evidence="7" id="KW-0812">Transmembrane</keyword>
<feature type="transmembrane region" description="Helical" evidence="7">
    <location>
        <begin position="93"/>
        <end position="111"/>
    </location>
</feature>
<feature type="active site" evidence="6">
    <location>
        <position position="117"/>
    </location>
</feature>
<dbReference type="InterPro" id="IPR036286">
    <property type="entry name" value="LexA/Signal_pep-like_sf"/>
</dbReference>
<dbReference type="PANTHER" id="PTHR43390">
    <property type="entry name" value="SIGNAL PEPTIDASE I"/>
    <property type="match status" value="1"/>
</dbReference>
<evidence type="ECO:0000259" key="8">
    <source>
        <dbReference type="Pfam" id="PF10502"/>
    </source>
</evidence>
<dbReference type="Pfam" id="PF10502">
    <property type="entry name" value="Peptidase_S26"/>
    <property type="match status" value="1"/>
</dbReference>
<comment type="catalytic activity">
    <reaction evidence="1 7">
        <text>Cleavage of hydrophobic, N-terminal signal or leader sequences from secreted and periplasmic proteins.</text>
        <dbReference type="EC" id="3.4.21.89"/>
    </reaction>
</comment>
<dbReference type="GO" id="GO:0004252">
    <property type="term" value="F:serine-type endopeptidase activity"/>
    <property type="evidence" value="ECO:0007669"/>
    <property type="project" value="InterPro"/>
</dbReference>
<dbReference type="PROSITE" id="PS00761">
    <property type="entry name" value="SPASE_I_3"/>
    <property type="match status" value="1"/>
</dbReference>
<dbReference type="Gene3D" id="2.10.109.10">
    <property type="entry name" value="Umud Fragment, subunit A"/>
    <property type="match status" value="1"/>
</dbReference>
<evidence type="ECO:0000256" key="7">
    <source>
        <dbReference type="RuleBase" id="RU362042"/>
    </source>
</evidence>
<evidence type="ECO:0000256" key="6">
    <source>
        <dbReference type="PIRSR" id="PIRSR600223-1"/>
    </source>
</evidence>
<evidence type="ECO:0000256" key="5">
    <source>
        <dbReference type="ARBA" id="ARBA00022801"/>
    </source>
</evidence>
<keyword evidence="7" id="KW-1133">Transmembrane helix</keyword>
<evidence type="ECO:0000256" key="4">
    <source>
        <dbReference type="ARBA" id="ARBA00019232"/>
    </source>
</evidence>
<dbReference type="GO" id="GO:0006465">
    <property type="term" value="P:signal peptide processing"/>
    <property type="evidence" value="ECO:0007669"/>
    <property type="project" value="InterPro"/>
</dbReference>
<dbReference type="EMBL" id="LIAV01000009">
    <property type="protein sequence ID" value="KRO41309.1"/>
    <property type="molecule type" value="Genomic_DNA"/>
</dbReference>
<feature type="domain" description="Peptidase S26" evidence="8">
    <location>
        <begin position="91"/>
        <end position="272"/>
    </location>
</feature>
<dbReference type="PANTHER" id="PTHR43390:SF1">
    <property type="entry name" value="CHLOROPLAST PROCESSING PEPTIDASE"/>
    <property type="match status" value="1"/>
</dbReference>
<accession>A0A0R2PYL1</accession>